<feature type="transmembrane region" description="Helical" evidence="7">
    <location>
        <begin position="50"/>
        <end position="73"/>
    </location>
</feature>
<feature type="repeat" description="ANK" evidence="5">
    <location>
        <begin position="1062"/>
        <end position="1094"/>
    </location>
</feature>
<feature type="repeat" description="ANK" evidence="5">
    <location>
        <begin position="654"/>
        <end position="686"/>
    </location>
</feature>
<dbReference type="PANTHER" id="PTHR11814">
    <property type="entry name" value="SULFATE TRANSPORTER"/>
    <property type="match status" value="1"/>
</dbReference>
<evidence type="ECO:0000256" key="7">
    <source>
        <dbReference type="SAM" id="Phobius"/>
    </source>
</evidence>
<dbReference type="InterPro" id="IPR036770">
    <property type="entry name" value="Ankyrin_rpt-contain_sf"/>
</dbReference>
<reference evidence="9 10" key="1">
    <citation type="submission" date="2020-02" db="EMBL/GenBank/DDBJ databases">
        <authorList>
            <person name="Ferguson B K."/>
        </authorList>
    </citation>
    <scope>NUCLEOTIDE SEQUENCE [LARGE SCALE GENOMIC DNA]</scope>
</reference>
<protein>
    <recommendedName>
        <fullName evidence="8">SLC26A/SulP transporter domain-containing protein</fullName>
    </recommendedName>
</protein>
<dbReference type="InterPro" id="IPR002110">
    <property type="entry name" value="Ankyrin_rpt"/>
</dbReference>
<evidence type="ECO:0000256" key="2">
    <source>
        <dbReference type="ARBA" id="ARBA00022692"/>
    </source>
</evidence>
<evidence type="ECO:0000256" key="5">
    <source>
        <dbReference type="PROSITE-ProRule" id="PRU00023"/>
    </source>
</evidence>
<dbReference type="SMART" id="SM00248">
    <property type="entry name" value="ANK"/>
    <property type="match status" value="8"/>
</dbReference>
<dbReference type="SUPFAM" id="SSF48403">
    <property type="entry name" value="Ankyrin repeat"/>
    <property type="match status" value="2"/>
</dbReference>
<comment type="subcellular location">
    <subcellularLocation>
        <location evidence="1">Membrane</location>
        <topology evidence="1">Multi-pass membrane protein</topology>
    </subcellularLocation>
</comment>
<feature type="region of interest" description="Disordered" evidence="6">
    <location>
        <begin position="298"/>
        <end position="320"/>
    </location>
</feature>
<keyword evidence="2 7" id="KW-0812">Transmembrane</keyword>
<keyword evidence="4 7" id="KW-0472">Membrane</keyword>
<accession>A0A6H5J543</accession>
<proteinExistence type="predicted"/>
<evidence type="ECO:0000256" key="6">
    <source>
        <dbReference type="SAM" id="MobiDB-lite"/>
    </source>
</evidence>
<dbReference type="Pfam" id="PF00916">
    <property type="entry name" value="Sulfate_transp"/>
    <property type="match status" value="1"/>
</dbReference>
<dbReference type="AlphaFoldDB" id="A0A6H5J543"/>
<dbReference type="PROSITE" id="PS50088">
    <property type="entry name" value="ANK_REPEAT"/>
    <property type="match status" value="4"/>
</dbReference>
<dbReference type="GO" id="GO:0016020">
    <property type="term" value="C:membrane"/>
    <property type="evidence" value="ECO:0007669"/>
    <property type="project" value="UniProtKB-SubCell"/>
</dbReference>
<evidence type="ECO:0000256" key="4">
    <source>
        <dbReference type="ARBA" id="ARBA00023136"/>
    </source>
</evidence>
<evidence type="ECO:0000313" key="10">
    <source>
        <dbReference type="Proteomes" id="UP000479190"/>
    </source>
</evidence>
<name>A0A6H5J543_9HYME</name>
<feature type="transmembrane region" description="Helical" evidence="7">
    <location>
        <begin position="120"/>
        <end position="139"/>
    </location>
</feature>
<feature type="transmembrane region" description="Helical" evidence="7">
    <location>
        <begin position="20"/>
        <end position="38"/>
    </location>
</feature>
<feature type="domain" description="SLC26A/SulP transporter" evidence="8">
    <location>
        <begin position="22"/>
        <end position="264"/>
    </location>
</feature>
<dbReference type="GO" id="GO:0055085">
    <property type="term" value="P:transmembrane transport"/>
    <property type="evidence" value="ECO:0007669"/>
    <property type="project" value="InterPro"/>
</dbReference>
<feature type="repeat" description="ANK" evidence="5">
    <location>
        <begin position="1030"/>
        <end position="1062"/>
    </location>
</feature>
<dbReference type="InterPro" id="IPR001902">
    <property type="entry name" value="SLC26A/SulP_fam"/>
</dbReference>
<dbReference type="OrthoDB" id="3246549at2759"/>
<sequence length="1246" mass="139653">MRSRLPILQWLPSYNRDKALCDMIAGVTVGLTVMPQGLAYATLAGLEPQYGLYSAFIGAMIYVVFGSCKDITIGPTALMSLMTYQYVQNRGPDFAVLLAFLAGLMQLLMAALRLGVLVDFISIPVTVGFTSATSVIIVASQLKGLLGLRISPQGFLDTVTQVAHNIHKTSYWDAGMSLGCIVVLLLFRRMKDVKLWAAADKATPRQRTLAKLLWLVSTARNAIVVVICSSIAYQVQRVWSYSPFVLTGPVKHGLPQFSLPPFSTTVGNRTLDFMEMCQELGPSIVLVPIIGVLGQRRHRQGLRQRQSGGRDPGARHPGHMQRVRLVRQLDAGHRLVQPLRRQSRLGRQDAHGWTLHGSADTARADPAHALLLLHSQGVAGRGHHLRGHLHDRVRGRQAHVEVQQEGSHTDLRHLRPVPRHRRRVRDRRRGRDKIWYSCCIPQPGRKSTSRSKSRKQGLYFYNPRCDVVAVLRGACGDDFQYVSTSDELAHLLHSATDRGSSHQLLEMSRDINEREIVDDHLALNNRNDYSLNQELKEVKTNLLHNGAIRLWGPSPPPASSSRTTSGDNCTMKVCNSPTAKSNQVISSTRTCFSSTAAAPALRYDFPNHGSLLDVNCTDEDGLTHFHAACLTGCDRIVQKFLELGQDPNVVWRETGNTPLHLALEYYQPRVITLLLNRGVHSNFANRDGSTPLHLICKTQRFYKAARDPDLAELFLKINEEIHLRTVEVDAVDRQAIASESKRQRHGAARVLPLVHAKQVRARRPAPIHLDIFDTSYHFSILEYIPASCYQYQTDFATRGVSIYIRASTSSCYQFSSTSDTGFIAGAPNANDRHSSASTTYGASNEHYNIQVSSIQASCHRSGVSNENDQCSTVAYKITFTFGACYATNENYVLSRQTDCRAASWMIKKIIINASVRLKQFFAECESFRHSRIPDRIWIKLLSCKRLFPSVSDKKKYFNIAVTDRKLKWIKFLEASGLKIHEVALRNGRSAVHHLAESLVGLKYNYSPRTRALKLVDYFLESARKNHCDEQGYTYLHAACVAGNATAARKLLRRGADVDCDSYKYSALQAAAWYKHEDVVEVLLEAGADPNRPDVEGSTPLHSLSWLCLCECESSRRYCDKRKPVERIVRMLVEAGADIEARNRHGDTALQASVSRLDVELARVLLKHGASLSSLNEDRMFAGKFKPIELKAYPLALNIIEMLQLLQSAGYEVDLLTRLKMLKCWMRVREYDDDESNEDFMPGSSLK</sequence>
<evidence type="ECO:0000256" key="3">
    <source>
        <dbReference type="ARBA" id="ARBA00022989"/>
    </source>
</evidence>
<organism evidence="9 10">
    <name type="scientific">Trichogramma brassicae</name>
    <dbReference type="NCBI Taxonomy" id="86971"/>
    <lineage>
        <taxon>Eukaryota</taxon>
        <taxon>Metazoa</taxon>
        <taxon>Ecdysozoa</taxon>
        <taxon>Arthropoda</taxon>
        <taxon>Hexapoda</taxon>
        <taxon>Insecta</taxon>
        <taxon>Pterygota</taxon>
        <taxon>Neoptera</taxon>
        <taxon>Endopterygota</taxon>
        <taxon>Hymenoptera</taxon>
        <taxon>Apocrita</taxon>
        <taxon>Proctotrupomorpha</taxon>
        <taxon>Chalcidoidea</taxon>
        <taxon>Trichogrammatidae</taxon>
        <taxon>Trichogramma</taxon>
    </lineage>
</organism>
<feature type="repeat" description="ANK" evidence="5">
    <location>
        <begin position="1144"/>
        <end position="1176"/>
    </location>
</feature>
<dbReference type="PROSITE" id="PS50297">
    <property type="entry name" value="ANK_REP_REGION"/>
    <property type="match status" value="4"/>
</dbReference>
<evidence type="ECO:0000256" key="1">
    <source>
        <dbReference type="ARBA" id="ARBA00004141"/>
    </source>
</evidence>
<feature type="transmembrane region" description="Helical" evidence="7">
    <location>
        <begin position="212"/>
        <end position="233"/>
    </location>
</feature>
<feature type="transmembrane region" description="Helical" evidence="7">
    <location>
        <begin position="94"/>
        <end position="114"/>
    </location>
</feature>
<dbReference type="Pfam" id="PF12796">
    <property type="entry name" value="Ank_2"/>
    <property type="match status" value="2"/>
</dbReference>
<evidence type="ECO:0000313" key="9">
    <source>
        <dbReference type="EMBL" id="CAB0045216.1"/>
    </source>
</evidence>
<dbReference type="InterPro" id="IPR011547">
    <property type="entry name" value="SLC26A/SulP_dom"/>
</dbReference>
<keyword evidence="5" id="KW-0040">ANK repeat</keyword>
<dbReference type="EMBL" id="CADCXV010001549">
    <property type="protein sequence ID" value="CAB0045216.1"/>
    <property type="molecule type" value="Genomic_DNA"/>
</dbReference>
<keyword evidence="10" id="KW-1185">Reference proteome</keyword>
<keyword evidence="3 7" id="KW-1133">Transmembrane helix</keyword>
<dbReference type="Proteomes" id="UP000479190">
    <property type="component" value="Unassembled WGS sequence"/>
</dbReference>
<dbReference type="Gene3D" id="1.25.40.20">
    <property type="entry name" value="Ankyrin repeat-containing domain"/>
    <property type="match status" value="2"/>
</dbReference>
<evidence type="ECO:0000259" key="8">
    <source>
        <dbReference type="Pfam" id="PF00916"/>
    </source>
</evidence>
<gene>
    <name evidence="9" type="ORF">TBRA_LOCUS16752</name>
</gene>